<protein>
    <submittedName>
        <fullName evidence="4">Oxaloacetate decarboxylase subunit alpha</fullName>
    </submittedName>
</protein>
<dbReference type="InterPro" id="IPR005776">
    <property type="entry name" value="OadA"/>
</dbReference>
<keyword evidence="5" id="KW-1185">Reference proteome</keyword>
<dbReference type="PROSITE" id="PS50991">
    <property type="entry name" value="PYR_CT"/>
    <property type="match status" value="1"/>
</dbReference>
<dbReference type="GO" id="GO:0004736">
    <property type="term" value="F:pyruvate carboxylase activity"/>
    <property type="evidence" value="ECO:0007669"/>
    <property type="project" value="TreeGrafter"/>
</dbReference>
<dbReference type="Pfam" id="PF02436">
    <property type="entry name" value="PYC_OADA"/>
    <property type="match status" value="1"/>
</dbReference>
<dbReference type="CDD" id="cd06850">
    <property type="entry name" value="biotinyl_domain"/>
    <property type="match status" value="1"/>
</dbReference>
<accession>A0A2S7XSM7</accession>
<dbReference type="Gene3D" id="3.20.20.70">
    <property type="entry name" value="Aldolase class I"/>
    <property type="match status" value="1"/>
</dbReference>
<dbReference type="PANTHER" id="PTHR43778:SF2">
    <property type="entry name" value="PYRUVATE CARBOXYLASE, MITOCHONDRIAL"/>
    <property type="match status" value="1"/>
</dbReference>
<dbReference type="CDD" id="cd07937">
    <property type="entry name" value="DRE_TIM_PC_TC_5S"/>
    <property type="match status" value="1"/>
</dbReference>
<dbReference type="Pfam" id="PF00682">
    <property type="entry name" value="HMGL-like"/>
    <property type="match status" value="1"/>
</dbReference>
<dbReference type="GO" id="GO:0006814">
    <property type="term" value="P:sodium ion transport"/>
    <property type="evidence" value="ECO:0007669"/>
    <property type="project" value="InterPro"/>
</dbReference>
<dbReference type="NCBIfam" id="NF006761">
    <property type="entry name" value="PRK09282.1"/>
    <property type="match status" value="1"/>
</dbReference>
<proteinExistence type="predicted"/>
<dbReference type="Pfam" id="PF00364">
    <property type="entry name" value="Biotin_lipoyl"/>
    <property type="match status" value="1"/>
</dbReference>
<organism evidence="4 5">
    <name type="scientific">Chromatium okenii</name>
    <dbReference type="NCBI Taxonomy" id="61644"/>
    <lineage>
        <taxon>Bacteria</taxon>
        <taxon>Pseudomonadati</taxon>
        <taxon>Pseudomonadota</taxon>
        <taxon>Gammaproteobacteria</taxon>
        <taxon>Chromatiales</taxon>
        <taxon>Chromatiaceae</taxon>
        <taxon>Chromatium</taxon>
    </lineage>
</organism>
<dbReference type="RefSeq" id="WP_105073228.1">
    <property type="nucleotide sequence ID" value="NZ_PPGH01000034.1"/>
</dbReference>
<dbReference type="SUPFAM" id="SSF51230">
    <property type="entry name" value="Single hybrid motif"/>
    <property type="match status" value="1"/>
</dbReference>
<dbReference type="InterPro" id="IPR011053">
    <property type="entry name" value="Single_hybrid_motif"/>
</dbReference>
<sequence>MPKIKLTDVVLRDAHQSLHATRMRTEDMLPICAKLDAIGYWSLECWGGATFDACVRFLKEDPWERLRKLRDALPNTRLQMLLRGQNLLGYRHYSDDVVRAFIARAAANGMDVFRIFDALNDLRNLQTAIEATKAAGKHAQGTICYTVSPVHNVAGFVAMGRELAAMGCDSIAVKDMAGLLTPYVTAELVKALKDHVDLPLHLHSHATSGLADMCHLKAIENGCDGLDTAISSMAGGTSHPPTESLIAALRGTEYDTGLNLEAVQEIGLYFYQVRKKYHQFESEFTGVDTRVQVNQVPGGMISNLANQLKEQNSLERMSAVLEEIPRVRKDLGYPPLVTPTSQIVGTQAVLNVLTDKRYQTITNEVKLYLQGRYGRAPAAVNPTLQQQAIGNEDLIECRPADLLKPELERLRHDIGELAQSDEDTLTYAMFPEIGRIFLEQRAAGTLQPELLEPLPTQSEIRTAPTEFNISVHGETYHVKVTGSGHKSQADRHFYFTIDDIPEEVVVETLDELVLTGGTQGAVKKAIAGKRPKPSQPGHVATSMPGNIVDVLIKEGDCVTAGQPLLVTEAMKMETEIQAPISGTVTALYVIKGDAVNPDEVLLEITATPL</sequence>
<comment type="caution">
    <text evidence="4">The sequence shown here is derived from an EMBL/GenBank/DDBJ whole genome shotgun (WGS) entry which is preliminary data.</text>
</comment>
<dbReference type="InterPro" id="IPR000089">
    <property type="entry name" value="Biotin_lipoyl"/>
</dbReference>
<dbReference type="EMBL" id="PPGH01000034">
    <property type="protein sequence ID" value="PQJ96468.1"/>
    <property type="molecule type" value="Genomic_DNA"/>
</dbReference>
<evidence type="ECO:0000313" key="4">
    <source>
        <dbReference type="EMBL" id="PQJ96468.1"/>
    </source>
</evidence>
<dbReference type="Proteomes" id="UP000239936">
    <property type="component" value="Unassembled WGS sequence"/>
</dbReference>
<reference evidence="4 5" key="1">
    <citation type="submission" date="2018-01" db="EMBL/GenBank/DDBJ databases">
        <title>The complete genome sequence of Chromatium okenii LaCa, a purple sulfur bacterium with a turbulent life.</title>
        <authorList>
            <person name="Luedin S.M."/>
            <person name="Liechti N."/>
            <person name="Storelli N."/>
            <person name="Danza F."/>
            <person name="Wittwer M."/>
            <person name="Pothier J.F."/>
            <person name="Tonolla M.A."/>
        </authorList>
    </citation>
    <scope>NUCLEOTIDE SEQUENCE [LARGE SCALE GENOMIC DNA]</scope>
    <source>
        <strain evidence="4 5">LaCa</strain>
    </source>
</reference>
<keyword evidence="1" id="KW-0092">Biotin</keyword>
<dbReference type="InterPro" id="IPR003379">
    <property type="entry name" value="Carboxylase_cons_dom"/>
</dbReference>
<dbReference type="FunFam" id="2.40.50.100:FF:000003">
    <property type="entry name" value="Acetyl-CoA carboxylase biotin carboxyl carrier protein"/>
    <property type="match status" value="1"/>
</dbReference>
<dbReference type="PANTHER" id="PTHR43778">
    <property type="entry name" value="PYRUVATE CARBOXYLASE"/>
    <property type="match status" value="1"/>
</dbReference>
<dbReference type="GO" id="GO:0008948">
    <property type="term" value="F:oxaloacetate decarboxylase activity"/>
    <property type="evidence" value="ECO:0007669"/>
    <property type="project" value="InterPro"/>
</dbReference>
<dbReference type="SUPFAM" id="SSF89000">
    <property type="entry name" value="post-HMGL domain-like"/>
    <property type="match status" value="1"/>
</dbReference>
<evidence type="ECO:0000256" key="1">
    <source>
        <dbReference type="ARBA" id="ARBA00023267"/>
    </source>
</evidence>
<evidence type="ECO:0000313" key="5">
    <source>
        <dbReference type="Proteomes" id="UP000239936"/>
    </source>
</evidence>
<name>A0A2S7XSM7_9GAMM</name>
<dbReference type="AlphaFoldDB" id="A0A2S7XSM7"/>
<dbReference type="InterPro" id="IPR013785">
    <property type="entry name" value="Aldolase_TIM"/>
</dbReference>
<dbReference type="GO" id="GO:0006094">
    <property type="term" value="P:gluconeogenesis"/>
    <property type="evidence" value="ECO:0007669"/>
    <property type="project" value="TreeGrafter"/>
</dbReference>
<dbReference type="GO" id="GO:0005737">
    <property type="term" value="C:cytoplasm"/>
    <property type="evidence" value="ECO:0007669"/>
    <property type="project" value="TreeGrafter"/>
</dbReference>
<dbReference type="NCBIfam" id="TIGR01108">
    <property type="entry name" value="oadA"/>
    <property type="match status" value="1"/>
</dbReference>
<dbReference type="SUPFAM" id="SSF51569">
    <property type="entry name" value="Aldolase"/>
    <property type="match status" value="1"/>
</dbReference>
<dbReference type="OrthoDB" id="9760256at2"/>
<feature type="domain" description="Pyruvate carboxyltransferase" evidence="3">
    <location>
        <begin position="4"/>
        <end position="264"/>
    </location>
</feature>
<evidence type="ECO:0000259" key="3">
    <source>
        <dbReference type="PROSITE" id="PS50991"/>
    </source>
</evidence>
<dbReference type="PROSITE" id="PS50968">
    <property type="entry name" value="BIOTINYL_LIPOYL"/>
    <property type="match status" value="1"/>
</dbReference>
<evidence type="ECO:0000259" key="2">
    <source>
        <dbReference type="PROSITE" id="PS50968"/>
    </source>
</evidence>
<feature type="domain" description="Lipoyl-binding" evidence="2">
    <location>
        <begin position="527"/>
        <end position="605"/>
    </location>
</feature>
<dbReference type="InterPro" id="IPR055268">
    <property type="entry name" value="PCB-like"/>
</dbReference>
<dbReference type="InterPro" id="IPR000891">
    <property type="entry name" value="PYR_CT"/>
</dbReference>
<gene>
    <name evidence="4" type="primary">oadA</name>
    <name evidence="4" type="ORF">CXB77_06340</name>
</gene>
<dbReference type="Gene3D" id="2.40.50.100">
    <property type="match status" value="1"/>
</dbReference>